<evidence type="ECO:0000256" key="2">
    <source>
        <dbReference type="ARBA" id="ARBA00022771"/>
    </source>
</evidence>
<evidence type="ECO:0000313" key="7">
    <source>
        <dbReference type="Proteomes" id="UP000054558"/>
    </source>
</evidence>
<dbReference type="PROSITE" id="PS50865">
    <property type="entry name" value="ZF_MYND_2"/>
    <property type="match status" value="1"/>
</dbReference>
<evidence type="ECO:0000313" key="6">
    <source>
        <dbReference type="EMBL" id="GAQ85737.1"/>
    </source>
</evidence>
<keyword evidence="1" id="KW-0479">Metal-binding</keyword>
<keyword evidence="3" id="KW-0862">Zinc</keyword>
<evidence type="ECO:0000256" key="1">
    <source>
        <dbReference type="ARBA" id="ARBA00022723"/>
    </source>
</evidence>
<gene>
    <name evidence="6" type="ORF">KFL_002510140</name>
</gene>
<organism evidence="6 7">
    <name type="scientific">Klebsormidium nitens</name>
    <name type="common">Green alga</name>
    <name type="synonym">Ulothrix nitens</name>
    <dbReference type="NCBI Taxonomy" id="105231"/>
    <lineage>
        <taxon>Eukaryota</taxon>
        <taxon>Viridiplantae</taxon>
        <taxon>Streptophyta</taxon>
        <taxon>Klebsormidiophyceae</taxon>
        <taxon>Klebsormidiales</taxon>
        <taxon>Klebsormidiaceae</taxon>
        <taxon>Klebsormidium</taxon>
    </lineage>
</organism>
<dbReference type="InterPro" id="IPR002893">
    <property type="entry name" value="Znf_MYND"/>
</dbReference>
<dbReference type="Gene3D" id="6.10.140.2220">
    <property type="match status" value="1"/>
</dbReference>
<name>A0A1Y1IAK1_KLENI</name>
<dbReference type="EMBL" id="DF237200">
    <property type="protein sequence ID" value="GAQ85737.1"/>
    <property type="molecule type" value="Genomic_DNA"/>
</dbReference>
<dbReference type="GO" id="GO:0008270">
    <property type="term" value="F:zinc ion binding"/>
    <property type="evidence" value="ECO:0007669"/>
    <property type="project" value="UniProtKB-KW"/>
</dbReference>
<dbReference type="Proteomes" id="UP000054558">
    <property type="component" value="Unassembled WGS sequence"/>
</dbReference>
<proteinExistence type="predicted"/>
<sequence length="284" mass="32146">MDSESSSAPRAGSASEKEDQMVVQSFSCRSGELVKALVLEMADYELWITEKLLQRFGLSKSRAFELAVKNLEEATPSPLESHLAILGKRQDSEAVNKRLKQSNYEICSVKAYEWGPVIVWVTKLRNDQGLVELEPYPLWGGTLGLQIWEGPVRKCLYPMPKTRDESEILDPYKAEERGSVCELVEESRCFADVCWNCRKKPEGAQLLKCGKCKDVKYCSEECQTLSWRKDHKLECDARKQAAQGSRTVKDGKKDKGAQKALKDHQKELGERLAQTIAENLRDVI</sequence>
<dbReference type="OrthoDB" id="530530at2759"/>
<accession>A0A1Y1IAK1</accession>
<dbReference type="SUPFAM" id="SSF144232">
    <property type="entry name" value="HIT/MYND zinc finger-like"/>
    <property type="match status" value="1"/>
</dbReference>
<dbReference type="Pfam" id="PF01753">
    <property type="entry name" value="zf-MYND"/>
    <property type="match status" value="1"/>
</dbReference>
<keyword evidence="7" id="KW-1185">Reference proteome</keyword>
<evidence type="ECO:0000256" key="3">
    <source>
        <dbReference type="ARBA" id="ARBA00022833"/>
    </source>
</evidence>
<protein>
    <recommendedName>
        <fullName evidence="5">MYND-type domain-containing protein</fullName>
    </recommendedName>
</protein>
<evidence type="ECO:0000259" key="5">
    <source>
        <dbReference type="PROSITE" id="PS50865"/>
    </source>
</evidence>
<evidence type="ECO:0000256" key="4">
    <source>
        <dbReference type="PROSITE-ProRule" id="PRU00134"/>
    </source>
</evidence>
<feature type="domain" description="MYND-type" evidence="5">
    <location>
        <begin position="194"/>
        <end position="235"/>
    </location>
</feature>
<dbReference type="AlphaFoldDB" id="A0A1Y1IAK1"/>
<keyword evidence="2 4" id="KW-0863">Zinc-finger</keyword>
<reference evidence="6 7" key="1">
    <citation type="journal article" date="2014" name="Nat. Commun.">
        <title>Klebsormidium flaccidum genome reveals primary factors for plant terrestrial adaptation.</title>
        <authorList>
            <person name="Hori K."/>
            <person name="Maruyama F."/>
            <person name="Fujisawa T."/>
            <person name="Togashi T."/>
            <person name="Yamamoto N."/>
            <person name="Seo M."/>
            <person name="Sato S."/>
            <person name="Yamada T."/>
            <person name="Mori H."/>
            <person name="Tajima N."/>
            <person name="Moriyama T."/>
            <person name="Ikeuchi M."/>
            <person name="Watanabe M."/>
            <person name="Wada H."/>
            <person name="Kobayashi K."/>
            <person name="Saito M."/>
            <person name="Masuda T."/>
            <person name="Sasaki-Sekimoto Y."/>
            <person name="Mashiguchi K."/>
            <person name="Awai K."/>
            <person name="Shimojima M."/>
            <person name="Masuda S."/>
            <person name="Iwai M."/>
            <person name="Nobusawa T."/>
            <person name="Narise T."/>
            <person name="Kondo S."/>
            <person name="Saito H."/>
            <person name="Sato R."/>
            <person name="Murakawa M."/>
            <person name="Ihara Y."/>
            <person name="Oshima-Yamada Y."/>
            <person name="Ohtaka K."/>
            <person name="Satoh M."/>
            <person name="Sonobe K."/>
            <person name="Ishii M."/>
            <person name="Ohtani R."/>
            <person name="Kanamori-Sato M."/>
            <person name="Honoki R."/>
            <person name="Miyazaki D."/>
            <person name="Mochizuki H."/>
            <person name="Umetsu J."/>
            <person name="Higashi K."/>
            <person name="Shibata D."/>
            <person name="Kamiya Y."/>
            <person name="Sato N."/>
            <person name="Nakamura Y."/>
            <person name="Tabata S."/>
            <person name="Ida S."/>
            <person name="Kurokawa K."/>
            <person name="Ohta H."/>
        </authorList>
    </citation>
    <scope>NUCLEOTIDE SEQUENCE [LARGE SCALE GENOMIC DNA]</scope>
    <source>
        <strain evidence="6 7">NIES-2285</strain>
    </source>
</reference>